<dbReference type="PANTHER" id="PTHR15371">
    <property type="entry name" value="TIM23"/>
    <property type="match status" value="1"/>
</dbReference>
<dbReference type="InterPro" id="IPR045238">
    <property type="entry name" value="Tim23-like"/>
</dbReference>
<dbReference type="PANTHER" id="PTHR15371:SF1">
    <property type="entry name" value="OUTER ENVELOPE PORE PROTEIN 16-2, CHLOROPLASTIC"/>
    <property type="match status" value="1"/>
</dbReference>
<evidence type="ECO:0000256" key="1">
    <source>
        <dbReference type="ARBA" id="ARBA00004141"/>
    </source>
</evidence>
<dbReference type="EMBL" id="CM035425">
    <property type="protein sequence ID" value="KAH7331466.1"/>
    <property type="molecule type" value="Genomic_DNA"/>
</dbReference>
<dbReference type="OMA" id="SKQHRFP"/>
<gene>
    <name evidence="5" type="ORF">KP509_20G035000</name>
</gene>
<evidence type="ECO:0000256" key="2">
    <source>
        <dbReference type="ARBA" id="ARBA00022692"/>
    </source>
</evidence>
<dbReference type="Proteomes" id="UP000825935">
    <property type="component" value="Chromosome 20"/>
</dbReference>
<dbReference type="EMBL" id="CM035425">
    <property type="protein sequence ID" value="KAH7331465.1"/>
    <property type="molecule type" value="Genomic_DNA"/>
</dbReference>
<keyword evidence="3" id="KW-1133">Transmembrane helix</keyword>
<keyword evidence="2" id="KW-0812">Transmembrane</keyword>
<evidence type="ECO:0000256" key="3">
    <source>
        <dbReference type="ARBA" id="ARBA00022989"/>
    </source>
</evidence>
<dbReference type="Pfam" id="PF02466">
    <property type="entry name" value="Tim17"/>
    <property type="match status" value="1"/>
</dbReference>
<evidence type="ECO:0000313" key="5">
    <source>
        <dbReference type="EMBL" id="KAH7331465.1"/>
    </source>
</evidence>
<comment type="caution">
    <text evidence="5">The sequence shown here is derived from an EMBL/GenBank/DDBJ whole genome shotgun (WGS) entry which is preliminary data.</text>
</comment>
<keyword evidence="6" id="KW-1185">Reference proteome</keyword>
<name>A0A8T2SHG2_CERRI</name>
<evidence type="ECO:0000256" key="4">
    <source>
        <dbReference type="ARBA" id="ARBA00023136"/>
    </source>
</evidence>
<dbReference type="OrthoDB" id="1913857at2759"/>
<protein>
    <submittedName>
        <fullName evidence="5">Uncharacterized protein</fullName>
    </submittedName>
</protein>
<sequence>MPTARINTRFNSPSVDVIVDMGHPLLNRLVDGFIKVGGVGALHALTQETYGIVRREKASKRSIEIMAQRAGKEAGQWGLIGAIYTGSVYVTQEARGTHDWKNALIGGALTGAALSITDSNRRSDHIITSAITGAAIATAAEFLRNIT</sequence>
<keyword evidence="4" id="KW-0472">Membrane</keyword>
<dbReference type="AlphaFoldDB" id="A0A8T2SHG2"/>
<proteinExistence type="predicted"/>
<dbReference type="GO" id="GO:0009707">
    <property type="term" value="C:chloroplast outer membrane"/>
    <property type="evidence" value="ECO:0007669"/>
    <property type="project" value="TreeGrafter"/>
</dbReference>
<accession>A0A8T2SHG2</accession>
<evidence type="ECO:0000313" key="6">
    <source>
        <dbReference type="Proteomes" id="UP000825935"/>
    </source>
</evidence>
<reference evidence="5" key="1">
    <citation type="submission" date="2021-08" db="EMBL/GenBank/DDBJ databases">
        <title>WGS assembly of Ceratopteris richardii.</title>
        <authorList>
            <person name="Marchant D.B."/>
            <person name="Chen G."/>
            <person name="Jenkins J."/>
            <person name="Shu S."/>
            <person name="Leebens-Mack J."/>
            <person name="Grimwood J."/>
            <person name="Schmutz J."/>
            <person name="Soltis P."/>
            <person name="Soltis D."/>
            <person name="Chen Z.-H."/>
        </authorList>
    </citation>
    <scope>NUCLEOTIDE SEQUENCE</scope>
    <source>
        <strain evidence="5">Whitten #5841</strain>
        <tissue evidence="5">Leaf</tissue>
    </source>
</reference>
<organism evidence="5 6">
    <name type="scientific">Ceratopteris richardii</name>
    <name type="common">Triangle waterfern</name>
    <dbReference type="NCBI Taxonomy" id="49495"/>
    <lineage>
        <taxon>Eukaryota</taxon>
        <taxon>Viridiplantae</taxon>
        <taxon>Streptophyta</taxon>
        <taxon>Embryophyta</taxon>
        <taxon>Tracheophyta</taxon>
        <taxon>Polypodiopsida</taxon>
        <taxon>Polypodiidae</taxon>
        <taxon>Polypodiales</taxon>
        <taxon>Pteridineae</taxon>
        <taxon>Pteridaceae</taxon>
        <taxon>Parkerioideae</taxon>
        <taxon>Ceratopteris</taxon>
    </lineage>
</organism>
<comment type="subcellular location">
    <subcellularLocation>
        <location evidence="1">Membrane</location>
        <topology evidence="1">Multi-pass membrane protein</topology>
    </subcellularLocation>
</comment>
<dbReference type="GO" id="GO:0015171">
    <property type="term" value="F:amino acid transmembrane transporter activity"/>
    <property type="evidence" value="ECO:0007669"/>
    <property type="project" value="TreeGrafter"/>
</dbReference>